<keyword evidence="3" id="KW-0418">Kinase</keyword>
<dbReference type="InterPro" id="IPR051681">
    <property type="entry name" value="Ser/Thr_Kinases-Pseudokinases"/>
</dbReference>
<dbReference type="InterPro" id="IPR000719">
    <property type="entry name" value="Prot_kinase_dom"/>
</dbReference>
<dbReference type="GO" id="GO:0004674">
    <property type="term" value="F:protein serine/threonine kinase activity"/>
    <property type="evidence" value="ECO:0007669"/>
    <property type="project" value="TreeGrafter"/>
</dbReference>
<keyword evidence="4" id="KW-1185">Reference proteome</keyword>
<feature type="domain" description="Protein kinase" evidence="2">
    <location>
        <begin position="91"/>
        <end position="369"/>
    </location>
</feature>
<name>A0A8K0XQ67_9AGAR</name>
<gene>
    <name evidence="3" type="ORF">BXZ70DRAFT_1007500</name>
</gene>
<sequence length="869" mass="96402">MAASIDILGYIDDAIPDDPHAATDASHIPDDIVPKVLDMLWEVLVDPTNHSLKGVKTNRLLPASALGRLALKLSIISNCLPTSFYLKGVTRSETQSRGAGGFADIYYGKWCGHAVALKRPRVEAYAHQSQTLQASFCRESFMWRRLRHRHVLPFLGVSEDAFHSSICMVIPWMENGNIRSYMSVLQETGKFSGQDGARLINKWMYQVVLGLVYLHEEGLIHGDLHGGNILIDDEGHVQLTDFGTGVLADATPHNYASKHGGGAYQYRAPELHDPDSFGGVDNRPTVATDVFALAMVFVELYTDETPFGETSYFKVCQDVLRKIRPPRPATGEGVLVSDSLWALIQRCWAHEPSERPTAHGVADELKTIISSEYPEDTATNSWHFDFNIYGYSTSELQVFKALTIWLKPLFTAREMDHWLSNTNVTASKEADGIRWNISSIIPSDKLQSTVDAMWEVLSPSAEAPMAVNPPTGDILQRVLPLKSLRRILFELCAVHGCLPEFFFLRGIRTLDGSSRGSGSFADLYYGEWRSSKVGIKQIRIESPGRTRKPEDREQERSICRTSLLWMNLHHPNVVEFLGMTTEPFPEILCLVVPWFENGDIRRHIAAMRQQGKMNGQSFINSVNTWLHQVALGLVYLHGEDIIHGALHGGNILINKDRNACLTDFGLDIMDEQTTRYYASKQAGGPYQYRAPELHNPSSFGLRSVKATTSSDVYAVAFVSIELYTEQVPFEGEPYFQVCKKVLDGQRPQRPRTKDGDIMPEPIWNLIQSCWAPQPAHRLSSKDVASRLGAIAAPVPNSRSAAAAKGAPTKQRKKSIIAVDKEANPPTKPMKAGDSSTKPAQKDSTPTKSAQKRGAGSKAPAARRPGCVIA</sequence>
<dbReference type="Proteomes" id="UP000813824">
    <property type="component" value="Unassembled WGS sequence"/>
</dbReference>
<evidence type="ECO:0000313" key="3">
    <source>
        <dbReference type="EMBL" id="KAH8101101.1"/>
    </source>
</evidence>
<dbReference type="PANTHER" id="PTHR44329">
    <property type="entry name" value="SERINE/THREONINE-PROTEIN KINASE TNNI3K-RELATED"/>
    <property type="match status" value="1"/>
</dbReference>
<comment type="caution">
    <text evidence="3">The sequence shown here is derived from an EMBL/GenBank/DDBJ whole genome shotgun (WGS) entry which is preliminary data.</text>
</comment>
<feature type="region of interest" description="Disordered" evidence="1">
    <location>
        <begin position="797"/>
        <end position="869"/>
    </location>
</feature>
<dbReference type="SUPFAM" id="SSF56112">
    <property type="entry name" value="Protein kinase-like (PK-like)"/>
    <property type="match status" value="2"/>
</dbReference>
<dbReference type="PROSITE" id="PS50011">
    <property type="entry name" value="PROTEIN_KINASE_DOM"/>
    <property type="match status" value="2"/>
</dbReference>
<evidence type="ECO:0000256" key="1">
    <source>
        <dbReference type="SAM" id="MobiDB-lite"/>
    </source>
</evidence>
<dbReference type="InterPro" id="IPR001245">
    <property type="entry name" value="Ser-Thr/Tyr_kinase_cat_dom"/>
</dbReference>
<dbReference type="AlphaFoldDB" id="A0A8K0XQ67"/>
<dbReference type="Pfam" id="PF00069">
    <property type="entry name" value="Pkinase"/>
    <property type="match status" value="1"/>
</dbReference>
<dbReference type="Gene3D" id="1.10.510.10">
    <property type="entry name" value="Transferase(Phosphotransferase) domain 1"/>
    <property type="match status" value="2"/>
</dbReference>
<organism evidence="3 4">
    <name type="scientific">Cristinia sonorae</name>
    <dbReference type="NCBI Taxonomy" id="1940300"/>
    <lineage>
        <taxon>Eukaryota</taxon>
        <taxon>Fungi</taxon>
        <taxon>Dikarya</taxon>
        <taxon>Basidiomycota</taxon>
        <taxon>Agaricomycotina</taxon>
        <taxon>Agaricomycetes</taxon>
        <taxon>Agaricomycetidae</taxon>
        <taxon>Agaricales</taxon>
        <taxon>Pleurotineae</taxon>
        <taxon>Stephanosporaceae</taxon>
        <taxon>Cristinia</taxon>
    </lineage>
</organism>
<evidence type="ECO:0000313" key="4">
    <source>
        <dbReference type="Proteomes" id="UP000813824"/>
    </source>
</evidence>
<feature type="compositionally biased region" description="Polar residues" evidence="1">
    <location>
        <begin position="833"/>
        <end position="848"/>
    </location>
</feature>
<dbReference type="GO" id="GO:0005524">
    <property type="term" value="F:ATP binding"/>
    <property type="evidence" value="ECO:0007669"/>
    <property type="project" value="InterPro"/>
</dbReference>
<reference evidence="3" key="1">
    <citation type="journal article" date="2021" name="New Phytol.">
        <title>Evolutionary innovations through gain and loss of genes in the ectomycorrhizal Boletales.</title>
        <authorList>
            <person name="Wu G."/>
            <person name="Miyauchi S."/>
            <person name="Morin E."/>
            <person name="Kuo A."/>
            <person name="Drula E."/>
            <person name="Varga T."/>
            <person name="Kohler A."/>
            <person name="Feng B."/>
            <person name="Cao Y."/>
            <person name="Lipzen A."/>
            <person name="Daum C."/>
            <person name="Hundley H."/>
            <person name="Pangilinan J."/>
            <person name="Johnson J."/>
            <person name="Barry K."/>
            <person name="LaButti K."/>
            <person name="Ng V."/>
            <person name="Ahrendt S."/>
            <person name="Min B."/>
            <person name="Choi I.G."/>
            <person name="Park H."/>
            <person name="Plett J.M."/>
            <person name="Magnuson J."/>
            <person name="Spatafora J.W."/>
            <person name="Nagy L.G."/>
            <person name="Henrissat B."/>
            <person name="Grigoriev I.V."/>
            <person name="Yang Z.L."/>
            <person name="Xu J."/>
            <person name="Martin F.M."/>
        </authorList>
    </citation>
    <scope>NUCLEOTIDE SEQUENCE</scope>
    <source>
        <strain evidence="3">KKN 215</strain>
    </source>
</reference>
<dbReference type="EMBL" id="JAEVFJ010000013">
    <property type="protein sequence ID" value="KAH8101101.1"/>
    <property type="molecule type" value="Genomic_DNA"/>
</dbReference>
<keyword evidence="3" id="KW-0808">Transferase</keyword>
<protein>
    <submittedName>
        <fullName evidence="3">Kinase-like domain-containing protein</fullName>
    </submittedName>
</protein>
<feature type="domain" description="Protein kinase" evidence="2">
    <location>
        <begin position="509"/>
        <end position="790"/>
    </location>
</feature>
<dbReference type="OrthoDB" id="4062651at2759"/>
<proteinExistence type="predicted"/>
<accession>A0A8K0XQ67</accession>
<dbReference type="InterPro" id="IPR011009">
    <property type="entry name" value="Kinase-like_dom_sf"/>
</dbReference>
<dbReference type="Pfam" id="PF07714">
    <property type="entry name" value="PK_Tyr_Ser-Thr"/>
    <property type="match status" value="1"/>
</dbReference>
<evidence type="ECO:0000259" key="2">
    <source>
        <dbReference type="PROSITE" id="PS50011"/>
    </source>
</evidence>